<feature type="compositionally biased region" description="Basic and acidic residues" evidence="1">
    <location>
        <begin position="161"/>
        <end position="173"/>
    </location>
</feature>
<keyword evidence="3" id="KW-1185">Reference proteome</keyword>
<evidence type="ECO:0000256" key="1">
    <source>
        <dbReference type="SAM" id="MobiDB-lite"/>
    </source>
</evidence>
<feature type="compositionally biased region" description="Basic and acidic residues" evidence="1">
    <location>
        <begin position="1268"/>
        <end position="1277"/>
    </location>
</feature>
<feature type="region of interest" description="Disordered" evidence="1">
    <location>
        <begin position="1357"/>
        <end position="1492"/>
    </location>
</feature>
<feature type="region of interest" description="Disordered" evidence="1">
    <location>
        <begin position="1250"/>
        <end position="1299"/>
    </location>
</feature>
<feature type="region of interest" description="Disordered" evidence="1">
    <location>
        <begin position="254"/>
        <end position="277"/>
    </location>
</feature>
<organism evidence="2 3">
    <name type="scientific">Lunasporangiospora selenospora</name>
    <dbReference type="NCBI Taxonomy" id="979761"/>
    <lineage>
        <taxon>Eukaryota</taxon>
        <taxon>Fungi</taxon>
        <taxon>Fungi incertae sedis</taxon>
        <taxon>Mucoromycota</taxon>
        <taxon>Mortierellomycotina</taxon>
        <taxon>Mortierellomycetes</taxon>
        <taxon>Mortierellales</taxon>
        <taxon>Mortierellaceae</taxon>
        <taxon>Lunasporangiospora</taxon>
    </lineage>
</organism>
<sequence length="1492" mass="163563">MANPQQRTIDEYQRLDHLGYQEQVLVSHDEDDMPCVFLNDINRTFPNTSVISSYGVRVPFMTNHLGEPKLPLRIPYYKSRVLEVLVDHSSLGWSRRMTATEVEAAAAEAVAMITRVNTVHTDPLDLDAEETVDHSAGAHSNDLQENLVDLVLPHRSSPVSRNDEADNHPVREEGNEEEEEEEEEEILTRRIRRPARPPMDLNSTYTIQTATLSSGITTTSTVPSSTSVSPPQPSSTRVRTVQSLERISPGLLTPVAEEDSGPIGAPLRQSPSPQPLDESALISTAVSIAPLQPRRRLMNQSSHRIPFSEEPEILHGALPPPSYSAVDTHSIISEQSLYSISTNTSTLITSSTYAPSLTSSITPSEEPADRSPVLDHVGRIKHWSTAILSQKYPAEACPHPPLFILLPENPLQWISDNILHNKMRLYFLCDCCEHDASSDNQAMSGRRAIKRNVHIDESRGFEIRLDQYPDQLLLIRLGRHILDLLQMLQHGVSLQDISVASAHDRPLPPQKSASTSTERITPAMDRHLQYKQKQNLERSIAFLEVLLGVENAFSADETAAEPGIRLNMNDFRLLDQIVRRTPYTQSVDSDHGGQDQSTTLNDIHRSGSGLYKIHGWDGAVRWSCRKYYNIKHRSMDMTLVNSLESLRGNFNHHLRAIAIIGNSERHLMSEIMALSRIQSLFRIDLSLDWSIPASTLASMAEHIQRYIPHASTISIKLGNNTEPMEWRNQGQTSSWDTQPPIMGLLSLFRSTSLKHLLLEGDIDLASVPNIDAMGFSSLEALSVMKNNHRGLGFNSSRIGYGDRSESVPIPLPPPQRTTYTEERYIPWLASFLPSFPCLKELVLGFTDVVPGHIRILQTCIAGLSCLSHLELFKLQRNLSATDNNNNKKINRKLELSANIKSSRLTRLYLSECRTSGVDGKARLLQSLEELLTDEGATIEDLEVRFIGFNDRHAHALELGTRPTEDGQPSCRLRRLVIHGKGLQIEGARAMREVLGRATPLNGPDSPRESTYPELEPCSLNGMMDQPTLVHLELCSMDSLQDMDWSRLLMKLNLTRLVVLNLQGVSLGENALATLIRNATSADPSMSFSRPLALQTLRLSCVSLSREGTELLHRFLPRLTHLSTLSIHGFRNMTAPGWIGLLSQISLQWIEMIDIVSSGFDNSCAKYLGERIQAREQVQEAIEASEESHYGDLSTYGVTSATAMGSTLTLGSISSFSSSPPPTPTSENGSIRTVSRRDSLTGRFFSLGSNGAASTSSISGAGSNGQRSKSKEFTRKDLQLPASPTSPTSPSPARKTPSHKYLEIDLRYTDVSTKDLDALKTNMAGLAKKVIVRLRDGEDDPDVAALTESWGIGTEAKVGQSHQNGSANGGHGPTNGMIRKSDLKKSESSQGLGLGLSLGKKQSSAVQSSSISNGKNSNGNGGSSNASAPSGRSTTLTIGASMSSSMSVGAMSNVSSYSGSKPAKNNSSNGGNGGGGSGGSKFSKFVNAFNKNR</sequence>
<feature type="compositionally biased region" description="Acidic residues" evidence="1">
    <location>
        <begin position="174"/>
        <end position="185"/>
    </location>
</feature>
<dbReference type="Proteomes" id="UP000780801">
    <property type="component" value="Unassembled WGS sequence"/>
</dbReference>
<dbReference type="EMBL" id="JAABOA010000393">
    <property type="protein sequence ID" value="KAF9584519.1"/>
    <property type="molecule type" value="Genomic_DNA"/>
</dbReference>
<gene>
    <name evidence="2" type="ORF">BGW38_006168</name>
</gene>
<comment type="caution">
    <text evidence="2">The sequence shown here is derived from an EMBL/GenBank/DDBJ whole genome shotgun (WGS) entry which is preliminary data.</text>
</comment>
<feature type="region of interest" description="Disordered" evidence="1">
    <location>
        <begin position="1212"/>
        <end position="1233"/>
    </location>
</feature>
<feature type="compositionally biased region" description="Polar residues" evidence="1">
    <location>
        <begin position="201"/>
        <end position="216"/>
    </location>
</feature>
<evidence type="ECO:0008006" key="4">
    <source>
        <dbReference type="Google" id="ProtNLM"/>
    </source>
</evidence>
<dbReference type="OrthoDB" id="2439872at2759"/>
<feature type="region of interest" description="Disordered" evidence="1">
    <location>
        <begin position="156"/>
        <end position="240"/>
    </location>
</feature>
<proteinExistence type="predicted"/>
<feature type="compositionally biased region" description="Low complexity" evidence="1">
    <location>
        <begin position="1280"/>
        <end position="1294"/>
    </location>
</feature>
<feature type="compositionally biased region" description="Gly residues" evidence="1">
    <location>
        <begin position="1469"/>
        <end position="1478"/>
    </location>
</feature>
<evidence type="ECO:0000313" key="2">
    <source>
        <dbReference type="EMBL" id="KAF9584519.1"/>
    </source>
</evidence>
<feature type="compositionally biased region" description="Low complexity" evidence="1">
    <location>
        <begin position="217"/>
        <end position="240"/>
    </location>
</feature>
<evidence type="ECO:0000313" key="3">
    <source>
        <dbReference type="Proteomes" id="UP000780801"/>
    </source>
</evidence>
<feature type="compositionally biased region" description="Low complexity" evidence="1">
    <location>
        <begin position="1250"/>
        <end position="1264"/>
    </location>
</feature>
<name>A0A9P6FZW9_9FUNG</name>
<dbReference type="SUPFAM" id="SSF52047">
    <property type="entry name" value="RNI-like"/>
    <property type="match status" value="1"/>
</dbReference>
<feature type="compositionally biased region" description="Low complexity" evidence="1">
    <location>
        <begin position="1387"/>
        <end position="1468"/>
    </location>
</feature>
<protein>
    <recommendedName>
        <fullName evidence="4">RNI-like protein</fullName>
    </recommendedName>
</protein>
<reference evidence="2" key="1">
    <citation type="journal article" date="2020" name="Fungal Divers.">
        <title>Resolving the Mortierellaceae phylogeny through synthesis of multi-gene phylogenetics and phylogenomics.</title>
        <authorList>
            <person name="Vandepol N."/>
            <person name="Liber J."/>
            <person name="Desiro A."/>
            <person name="Na H."/>
            <person name="Kennedy M."/>
            <person name="Barry K."/>
            <person name="Grigoriev I.V."/>
            <person name="Miller A.N."/>
            <person name="O'Donnell K."/>
            <person name="Stajich J.E."/>
            <person name="Bonito G."/>
        </authorList>
    </citation>
    <scope>NUCLEOTIDE SEQUENCE</scope>
    <source>
        <strain evidence="2">KOD1015</strain>
    </source>
</reference>
<dbReference type="Gene3D" id="3.80.10.10">
    <property type="entry name" value="Ribonuclease Inhibitor"/>
    <property type="match status" value="2"/>
</dbReference>
<dbReference type="InterPro" id="IPR032675">
    <property type="entry name" value="LRR_dom_sf"/>
</dbReference>
<accession>A0A9P6FZW9</accession>